<dbReference type="InterPro" id="IPR006058">
    <property type="entry name" value="2Fe2S_fd_BS"/>
</dbReference>
<keyword evidence="4" id="KW-0479">Metal-binding</keyword>
<evidence type="ECO:0000256" key="7">
    <source>
        <dbReference type="ARBA" id="ARBA00023004"/>
    </source>
</evidence>
<evidence type="ECO:0000313" key="18">
    <source>
        <dbReference type="Proteomes" id="UP000031338"/>
    </source>
</evidence>
<dbReference type="InterPro" id="IPR008333">
    <property type="entry name" value="Cbr1-like_FAD-bd_dom"/>
</dbReference>
<dbReference type="Gene3D" id="3.40.50.80">
    <property type="entry name" value="Nucleotide-binding domain of ferredoxin-NADP reductase (FNR) module"/>
    <property type="match status" value="1"/>
</dbReference>
<comment type="cofactor">
    <cofactor evidence="9">
        <name>[2Fe-2S] cluster</name>
        <dbReference type="ChEBI" id="CHEBI:190135"/>
    </cofactor>
</comment>
<dbReference type="InterPro" id="IPR001041">
    <property type="entry name" value="2Fe-2S_ferredoxin-type"/>
</dbReference>
<sequence length="642" mass="67594">MSMPKPRCAVIAIAACALAMPAHAQDGDEHSAHHPGGAAPSPMATPSPMSSNGGAKPGGQPAADSAMSAMMQDMMQEMMGGEGEHGGANRRGPFFAKLLTLPATSAEEKQALASQAEQRVSDGLAMVEAANAAAMHAATPQARLDAAKKLREGLDLLKSGAAGQAALASEAQAPIAAQTWFRDQLGIADPAHASARQLFGLSPSHFLLMLFLALVSASLIALQVLRLRRVRTLMGAANAASGPSVAAPVAALARTSGQPLPESLPPARDAVPTQDVPPAAALRPSKRWSGQLKVVQIVRETPTVQTFRLADPGADRLPFDFLPGQFLQVEVTPQADKAVRRSYTIASSPTQRAYVELTVKREEQGAVSKFLHDEVKTGDLLKVTGPFGEFTFTGTDAESIVLIAGGVGITPMMSVLRYLTDIAWPGEIFFLYGARSTEEFVFRDELERLERRFANLHVMAAMQRSAGTVWLGPEGPITLEMLRAAVPDIAKRRVHLCGPPGMMAAMRAQLAELGVPEAQLHTEAFGPASLPDNAAEIETKERPAAARTKRKDAVAPTTVTFAVSGVSAPLSAEETVLEAAEDAGVEISYACRIGECGVCVTKLISGEVTMAVETGLDPEDKQKGYILACQAKSAGQPLVVEA</sequence>
<dbReference type="GO" id="GO:0046872">
    <property type="term" value="F:metal ion binding"/>
    <property type="evidence" value="ECO:0007669"/>
    <property type="project" value="UniProtKB-KW"/>
</dbReference>
<gene>
    <name evidence="16" type="ORF">NJ75_00094</name>
    <name evidence="17" type="ORF">NJ75_00316</name>
</gene>
<feature type="compositionally biased region" description="Low complexity" evidence="11">
    <location>
        <begin position="35"/>
        <end position="51"/>
    </location>
</feature>
<evidence type="ECO:0000256" key="6">
    <source>
        <dbReference type="ARBA" id="ARBA00023002"/>
    </source>
</evidence>
<dbReference type="Pfam" id="PF00111">
    <property type="entry name" value="Fer2"/>
    <property type="match status" value="1"/>
</dbReference>
<dbReference type="PANTHER" id="PTHR47354:SF6">
    <property type="entry name" value="NADH OXIDOREDUCTASE HCR"/>
    <property type="match status" value="1"/>
</dbReference>
<comment type="cofactor">
    <cofactor evidence="1">
        <name>FAD</name>
        <dbReference type="ChEBI" id="CHEBI:57692"/>
    </cofactor>
</comment>
<comment type="caution">
    <text evidence="17">The sequence shown here is derived from an EMBL/GenBank/DDBJ whole genome shotgun (WGS) entry which is preliminary data.</text>
</comment>
<evidence type="ECO:0000256" key="8">
    <source>
        <dbReference type="ARBA" id="ARBA00023014"/>
    </source>
</evidence>
<keyword evidence="7" id="KW-0408">Iron</keyword>
<feature type="transmembrane region" description="Helical" evidence="12">
    <location>
        <begin position="206"/>
        <end position="225"/>
    </location>
</feature>
<evidence type="ECO:0000313" key="17">
    <source>
        <dbReference type="EMBL" id="KHS49613.1"/>
    </source>
</evidence>
<evidence type="ECO:0000256" key="2">
    <source>
        <dbReference type="ARBA" id="ARBA00022630"/>
    </source>
</evidence>
<dbReference type="PROSITE" id="PS51384">
    <property type="entry name" value="FAD_FR"/>
    <property type="match status" value="1"/>
</dbReference>
<dbReference type="PROSITE" id="PS51085">
    <property type="entry name" value="2FE2S_FER_2"/>
    <property type="match status" value="1"/>
</dbReference>
<evidence type="ECO:0000256" key="3">
    <source>
        <dbReference type="ARBA" id="ARBA00022714"/>
    </source>
</evidence>
<organism evidence="17 18">
    <name type="scientific">Novosphingobium subterraneum</name>
    <dbReference type="NCBI Taxonomy" id="48936"/>
    <lineage>
        <taxon>Bacteria</taxon>
        <taxon>Pseudomonadati</taxon>
        <taxon>Pseudomonadota</taxon>
        <taxon>Alphaproteobacteria</taxon>
        <taxon>Sphingomonadales</taxon>
        <taxon>Sphingomonadaceae</taxon>
        <taxon>Novosphingobium</taxon>
    </lineage>
</organism>
<dbReference type="PATRIC" id="fig|48936.3.peg.324"/>
<dbReference type="SUPFAM" id="SSF52343">
    <property type="entry name" value="Ferredoxin reductase-like, C-terminal NADP-linked domain"/>
    <property type="match status" value="1"/>
</dbReference>
<feature type="signal peptide" evidence="13">
    <location>
        <begin position="1"/>
        <end position="24"/>
    </location>
</feature>
<dbReference type="Proteomes" id="UP000031338">
    <property type="component" value="Unassembled WGS sequence"/>
</dbReference>
<dbReference type="Gene3D" id="2.40.30.10">
    <property type="entry name" value="Translation factors"/>
    <property type="match status" value="1"/>
</dbReference>
<dbReference type="InterPro" id="IPR001709">
    <property type="entry name" value="Flavoprot_Pyr_Nucl_cyt_Rdtase"/>
</dbReference>
<evidence type="ECO:0000313" key="16">
    <source>
        <dbReference type="EMBL" id="KHS49391.1"/>
    </source>
</evidence>
<dbReference type="AlphaFoldDB" id="A0A0B9AG31"/>
<keyword evidence="3" id="KW-0001">2Fe-2S</keyword>
<dbReference type="GO" id="GO:0051537">
    <property type="term" value="F:2 iron, 2 sulfur cluster binding"/>
    <property type="evidence" value="ECO:0007669"/>
    <property type="project" value="UniProtKB-KW"/>
</dbReference>
<dbReference type="PRINTS" id="PR00371">
    <property type="entry name" value="FPNCR"/>
</dbReference>
<comment type="similarity">
    <text evidence="10">In the N-terminal section; belongs to the FAD-binding oxidoreductase type 6 family.</text>
</comment>
<dbReference type="InterPro" id="IPR017938">
    <property type="entry name" value="Riboflavin_synthase-like_b-brl"/>
</dbReference>
<keyword evidence="18" id="KW-1185">Reference proteome</keyword>
<dbReference type="GO" id="GO:0016491">
    <property type="term" value="F:oxidoreductase activity"/>
    <property type="evidence" value="ECO:0007669"/>
    <property type="project" value="UniProtKB-KW"/>
</dbReference>
<keyword evidence="2" id="KW-0285">Flavoprotein</keyword>
<reference evidence="17 18" key="1">
    <citation type="submission" date="2014-10" db="EMBL/GenBank/DDBJ databases">
        <title>Draft genome sequence of Novosphingobium subterraneum DSM 12447.</title>
        <authorList>
            <person name="Gan H.M."/>
            <person name="Gan H.Y."/>
            <person name="Savka M.A."/>
        </authorList>
    </citation>
    <scope>NUCLEOTIDE SEQUENCE [LARGE SCALE GENOMIC DNA]</scope>
    <source>
        <strain evidence="17 18">DSM 12447</strain>
    </source>
</reference>
<dbReference type="SUPFAM" id="SSF54292">
    <property type="entry name" value="2Fe-2S ferredoxin-like"/>
    <property type="match status" value="1"/>
</dbReference>
<keyword evidence="5" id="KW-0274">FAD</keyword>
<name>A0A0B9AG31_9SPHN</name>
<dbReference type="EMBL" id="JRVC01000001">
    <property type="protein sequence ID" value="KHS49613.1"/>
    <property type="molecule type" value="Genomic_DNA"/>
</dbReference>
<evidence type="ECO:0000256" key="13">
    <source>
        <dbReference type="SAM" id="SignalP"/>
    </source>
</evidence>
<evidence type="ECO:0000256" key="1">
    <source>
        <dbReference type="ARBA" id="ARBA00001974"/>
    </source>
</evidence>
<dbReference type="InterPro" id="IPR039261">
    <property type="entry name" value="FNR_nucleotide-bd"/>
</dbReference>
<evidence type="ECO:0000256" key="9">
    <source>
        <dbReference type="ARBA" id="ARBA00034078"/>
    </source>
</evidence>
<dbReference type="SUPFAM" id="SSF63380">
    <property type="entry name" value="Riboflavin synthase domain-like"/>
    <property type="match status" value="1"/>
</dbReference>
<protein>
    <submittedName>
        <fullName evidence="17">Putative flavodoxin reductase</fullName>
    </submittedName>
</protein>
<dbReference type="PROSITE" id="PS00197">
    <property type="entry name" value="2FE2S_FER_1"/>
    <property type="match status" value="1"/>
</dbReference>
<dbReference type="InterPro" id="IPR050415">
    <property type="entry name" value="MRET"/>
</dbReference>
<dbReference type="CDD" id="cd00207">
    <property type="entry name" value="fer2"/>
    <property type="match status" value="1"/>
</dbReference>
<dbReference type="Pfam" id="PF00175">
    <property type="entry name" value="NAD_binding_1"/>
    <property type="match status" value="1"/>
</dbReference>
<keyword evidence="6" id="KW-0560">Oxidoreductase</keyword>
<evidence type="ECO:0000259" key="14">
    <source>
        <dbReference type="PROSITE" id="PS51085"/>
    </source>
</evidence>
<dbReference type="InterPro" id="IPR012675">
    <property type="entry name" value="Beta-grasp_dom_sf"/>
</dbReference>
<keyword evidence="8" id="KW-0411">Iron-sulfur</keyword>
<dbReference type="EMBL" id="JRVC01000001">
    <property type="protein sequence ID" value="KHS49391.1"/>
    <property type="molecule type" value="Genomic_DNA"/>
</dbReference>
<dbReference type="Pfam" id="PF00970">
    <property type="entry name" value="FAD_binding_6"/>
    <property type="match status" value="1"/>
</dbReference>
<feature type="domain" description="FAD-binding FR-type" evidence="15">
    <location>
        <begin position="287"/>
        <end position="393"/>
    </location>
</feature>
<keyword evidence="12" id="KW-1133">Transmembrane helix</keyword>
<keyword evidence="13" id="KW-0732">Signal</keyword>
<dbReference type="InterPro" id="IPR001433">
    <property type="entry name" value="OxRdtase_FAD/NAD-bd"/>
</dbReference>
<dbReference type="InterPro" id="IPR017927">
    <property type="entry name" value="FAD-bd_FR_type"/>
</dbReference>
<evidence type="ECO:0000256" key="4">
    <source>
        <dbReference type="ARBA" id="ARBA00022723"/>
    </source>
</evidence>
<dbReference type="PRINTS" id="PR00410">
    <property type="entry name" value="PHEHYDRXLASE"/>
</dbReference>
<dbReference type="STRING" id="48936.NJ75_00094"/>
<accession>A0A0B9AG31</accession>
<keyword evidence="12" id="KW-0472">Membrane</keyword>
<proteinExistence type="inferred from homology"/>
<feature type="region of interest" description="Disordered" evidence="11">
    <location>
        <begin position="26"/>
        <end position="66"/>
    </location>
</feature>
<dbReference type="PANTHER" id="PTHR47354">
    <property type="entry name" value="NADH OXIDOREDUCTASE HCR"/>
    <property type="match status" value="1"/>
</dbReference>
<feature type="domain" description="2Fe-2S ferredoxin-type" evidence="14">
    <location>
        <begin position="557"/>
        <end position="642"/>
    </location>
</feature>
<evidence type="ECO:0000259" key="15">
    <source>
        <dbReference type="PROSITE" id="PS51384"/>
    </source>
</evidence>
<dbReference type="InterPro" id="IPR036010">
    <property type="entry name" value="2Fe-2S_ferredoxin-like_sf"/>
</dbReference>
<evidence type="ECO:0000256" key="12">
    <source>
        <dbReference type="SAM" id="Phobius"/>
    </source>
</evidence>
<dbReference type="CDD" id="cd06217">
    <property type="entry name" value="FNR_iron_sulfur_binding_3"/>
    <property type="match status" value="1"/>
</dbReference>
<evidence type="ECO:0000256" key="10">
    <source>
        <dbReference type="ARBA" id="ARBA00061434"/>
    </source>
</evidence>
<feature type="chain" id="PRO_5011138440" evidence="13">
    <location>
        <begin position="25"/>
        <end position="642"/>
    </location>
</feature>
<evidence type="ECO:0000256" key="11">
    <source>
        <dbReference type="SAM" id="MobiDB-lite"/>
    </source>
</evidence>
<keyword evidence="12" id="KW-0812">Transmembrane</keyword>
<evidence type="ECO:0000256" key="5">
    <source>
        <dbReference type="ARBA" id="ARBA00022827"/>
    </source>
</evidence>
<dbReference type="Gene3D" id="3.10.20.30">
    <property type="match status" value="1"/>
</dbReference>